<gene>
    <name evidence="2" type="ORF">L210DRAFT_3499678</name>
</gene>
<evidence type="ECO:0000313" key="2">
    <source>
        <dbReference type="EMBL" id="KAF8452836.1"/>
    </source>
</evidence>
<comment type="caution">
    <text evidence="2">The sequence shown here is derived from an EMBL/GenBank/DDBJ whole genome shotgun (WGS) entry which is preliminary data.</text>
</comment>
<accession>A0AAD4C9B9</accession>
<organism evidence="2 3">
    <name type="scientific">Boletus edulis BED1</name>
    <dbReference type="NCBI Taxonomy" id="1328754"/>
    <lineage>
        <taxon>Eukaryota</taxon>
        <taxon>Fungi</taxon>
        <taxon>Dikarya</taxon>
        <taxon>Basidiomycota</taxon>
        <taxon>Agaricomycotina</taxon>
        <taxon>Agaricomycetes</taxon>
        <taxon>Agaricomycetidae</taxon>
        <taxon>Boletales</taxon>
        <taxon>Boletineae</taxon>
        <taxon>Boletaceae</taxon>
        <taxon>Boletoideae</taxon>
        <taxon>Boletus</taxon>
    </lineage>
</organism>
<dbReference type="Proteomes" id="UP001194468">
    <property type="component" value="Unassembled WGS sequence"/>
</dbReference>
<dbReference type="EMBL" id="WHUW01000001">
    <property type="protein sequence ID" value="KAF8452836.1"/>
    <property type="molecule type" value="Genomic_DNA"/>
</dbReference>
<sequence length="158" mass="17851">MPLGIARATPYIQHRAKEFVCVILWQSWRLQEVRVFGGGSATHSSSPEESSFTPDPAHYDMSRNPSYPCSSSSEPWFATTNITIGIRLRQHTEPHVNMKVTTDVTIIELSYADDGPWNERVEKLYKQITDLVKHISEDAIRARCNSRSTADRSTANAQ</sequence>
<reference evidence="2" key="1">
    <citation type="submission" date="2019-10" db="EMBL/GenBank/DDBJ databases">
        <authorList>
            <consortium name="DOE Joint Genome Institute"/>
            <person name="Kuo A."/>
            <person name="Miyauchi S."/>
            <person name="Kiss E."/>
            <person name="Drula E."/>
            <person name="Kohler A."/>
            <person name="Sanchez-Garcia M."/>
            <person name="Andreopoulos B."/>
            <person name="Barry K.W."/>
            <person name="Bonito G."/>
            <person name="Buee M."/>
            <person name="Carver A."/>
            <person name="Chen C."/>
            <person name="Cichocki N."/>
            <person name="Clum A."/>
            <person name="Culley D."/>
            <person name="Crous P.W."/>
            <person name="Fauchery L."/>
            <person name="Girlanda M."/>
            <person name="Hayes R."/>
            <person name="Keri Z."/>
            <person name="LaButti K."/>
            <person name="Lipzen A."/>
            <person name="Lombard V."/>
            <person name="Magnuson J."/>
            <person name="Maillard F."/>
            <person name="Morin E."/>
            <person name="Murat C."/>
            <person name="Nolan M."/>
            <person name="Ohm R."/>
            <person name="Pangilinan J."/>
            <person name="Pereira M."/>
            <person name="Perotto S."/>
            <person name="Peter M."/>
            <person name="Riley R."/>
            <person name="Sitrit Y."/>
            <person name="Stielow B."/>
            <person name="Szollosi G."/>
            <person name="Zifcakova L."/>
            <person name="Stursova M."/>
            <person name="Spatafora J.W."/>
            <person name="Tedersoo L."/>
            <person name="Vaario L.-M."/>
            <person name="Yamada A."/>
            <person name="Yan M."/>
            <person name="Wang P."/>
            <person name="Xu J."/>
            <person name="Bruns T."/>
            <person name="Baldrian P."/>
            <person name="Vilgalys R."/>
            <person name="Henrissat B."/>
            <person name="Grigoriev I.V."/>
            <person name="Hibbett D."/>
            <person name="Nagy L.G."/>
            <person name="Martin F.M."/>
        </authorList>
    </citation>
    <scope>NUCLEOTIDE SEQUENCE</scope>
    <source>
        <strain evidence="2">BED1</strain>
    </source>
</reference>
<evidence type="ECO:0000313" key="3">
    <source>
        <dbReference type="Proteomes" id="UP001194468"/>
    </source>
</evidence>
<feature type="region of interest" description="Disordered" evidence="1">
    <location>
        <begin position="39"/>
        <end position="67"/>
    </location>
</feature>
<evidence type="ECO:0000256" key="1">
    <source>
        <dbReference type="SAM" id="MobiDB-lite"/>
    </source>
</evidence>
<protein>
    <submittedName>
        <fullName evidence="2">Uncharacterized protein</fullName>
    </submittedName>
</protein>
<proteinExistence type="predicted"/>
<keyword evidence="3" id="KW-1185">Reference proteome</keyword>
<name>A0AAD4C9B9_BOLED</name>
<reference evidence="2" key="2">
    <citation type="journal article" date="2020" name="Nat. Commun.">
        <title>Large-scale genome sequencing of mycorrhizal fungi provides insights into the early evolution of symbiotic traits.</title>
        <authorList>
            <person name="Miyauchi S."/>
            <person name="Kiss E."/>
            <person name="Kuo A."/>
            <person name="Drula E."/>
            <person name="Kohler A."/>
            <person name="Sanchez-Garcia M."/>
            <person name="Morin E."/>
            <person name="Andreopoulos B."/>
            <person name="Barry K.W."/>
            <person name="Bonito G."/>
            <person name="Buee M."/>
            <person name="Carver A."/>
            <person name="Chen C."/>
            <person name="Cichocki N."/>
            <person name="Clum A."/>
            <person name="Culley D."/>
            <person name="Crous P.W."/>
            <person name="Fauchery L."/>
            <person name="Girlanda M."/>
            <person name="Hayes R.D."/>
            <person name="Keri Z."/>
            <person name="LaButti K."/>
            <person name="Lipzen A."/>
            <person name="Lombard V."/>
            <person name="Magnuson J."/>
            <person name="Maillard F."/>
            <person name="Murat C."/>
            <person name="Nolan M."/>
            <person name="Ohm R.A."/>
            <person name="Pangilinan J."/>
            <person name="Pereira M.F."/>
            <person name="Perotto S."/>
            <person name="Peter M."/>
            <person name="Pfister S."/>
            <person name="Riley R."/>
            <person name="Sitrit Y."/>
            <person name="Stielow J.B."/>
            <person name="Szollosi G."/>
            <person name="Zifcakova L."/>
            <person name="Stursova M."/>
            <person name="Spatafora J.W."/>
            <person name="Tedersoo L."/>
            <person name="Vaario L.M."/>
            <person name="Yamada A."/>
            <person name="Yan M."/>
            <person name="Wang P."/>
            <person name="Xu J."/>
            <person name="Bruns T."/>
            <person name="Baldrian P."/>
            <person name="Vilgalys R."/>
            <person name="Dunand C."/>
            <person name="Henrissat B."/>
            <person name="Grigoriev I.V."/>
            <person name="Hibbett D."/>
            <person name="Nagy L.G."/>
            <person name="Martin F.M."/>
        </authorList>
    </citation>
    <scope>NUCLEOTIDE SEQUENCE</scope>
    <source>
        <strain evidence="2">BED1</strain>
    </source>
</reference>
<dbReference type="AlphaFoldDB" id="A0AAD4C9B9"/>